<dbReference type="Gene3D" id="3.90.550.10">
    <property type="entry name" value="Spore Coat Polysaccharide Biosynthesis Protein SpsA, Chain A"/>
    <property type="match status" value="3"/>
</dbReference>
<dbReference type="Proteomes" id="UP000316562">
    <property type="component" value="Unassembled WGS sequence"/>
</dbReference>
<dbReference type="CDD" id="cd04186">
    <property type="entry name" value="GT_2_like_c"/>
    <property type="match status" value="1"/>
</dbReference>
<evidence type="ECO:0000313" key="2">
    <source>
        <dbReference type="EMBL" id="RZD15992.1"/>
    </source>
</evidence>
<evidence type="ECO:0000259" key="1">
    <source>
        <dbReference type="Pfam" id="PF00535"/>
    </source>
</evidence>
<feature type="domain" description="Glycosyltransferase 2-like" evidence="1">
    <location>
        <begin position="1186"/>
        <end position="1308"/>
    </location>
</feature>
<protein>
    <submittedName>
        <fullName evidence="2">Glycosyltransferase</fullName>
    </submittedName>
</protein>
<evidence type="ECO:0000313" key="3">
    <source>
        <dbReference type="Proteomes" id="UP000316562"/>
    </source>
</evidence>
<dbReference type="EMBL" id="SGBC01000003">
    <property type="protein sequence ID" value="RZD15992.1"/>
    <property type="molecule type" value="Genomic_DNA"/>
</dbReference>
<name>A0A519BFE6_ACIG2</name>
<feature type="domain" description="Glycosyltransferase 2-like" evidence="1">
    <location>
        <begin position="925"/>
        <end position="1086"/>
    </location>
</feature>
<gene>
    <name evidence="2" type="ORF">EVJ46_07280</name>
</gene>
<dbReference type="SUPFAM" id="SSF53448">
    <property type="entry name" value="Nucleotide-diphospho-sugar transferases"/>
    <property type="match status" value="3"/>
</dbReference>
<dbReference type="InterPro" id="IPR001173">
    <property type="entry name" value="Glyco_trans_2-like"/>
</dbReference>
<accession>A0A519BFE6</accession>
<dbReference type="GO" id="GO:0016757">
    <property type="term" value="F:glycosyltransferase activity"/>
    <property type="evidence" value="ECO:0007669"/>
    <property type="project" value="UniProtKB-KW"/>
</dbReference>
<reference evidence="2 3" key="1">
    <citation type="journal article" date="2019" name="ISME J.">
        <title>Insights into ecological role of a new deltaproteobacterial order Candidatus Acidulodesulfobacterales by metagenomics and metatranscriptomics.</title>
        <authorList>
            <person name="Tan S."/>
            <person name="Liu J."/>
            <person name="Fang Y."/>
            <person name="Hedlund B.P."/>
            <person name="Lian Z.H."/>
            <person name="Huang L.Y."/>
            <person name="Li J.T."/>
            <person name="Huang L.N."/>
            <person name="Li W.J."/>
            <person name="Jiang H.C."/>
            <person name="Dong H.L."/>
            <person name="Shu W.S."/>
        </authorList>
    </citation>
    <scope>NUCLEOTIDE SEQUENCE [LARGE SCALE GENOMIC DNA]</scope>
    <source>
        <strain evidence="2">AP2</strain>
    </source>
</reference>
<dbReference type="InterPro" id="IPR029044">
    <property type="entry name" value="Nucleotide-diphossugar_trans"/>
</dbReference>
<keyword evidence="2" id="KW-0808">Transferase</keyword>
<dbReference type="Pfam" id="PF00535">
    <property type="entry name" value="Glycos_transf_2"/>
    <property type="match status" value="3"/>
</dbReference>
<organism evidence="2 3">
    <name type="scientific">Acididesulfobacter guangdongensis</name>
    <dbReference type="NCBI Taxonomy" id="2597225"/>
    <lineage>
        <taxon>Bacteria</taxon>
        <taxon>Deltaproteobacteria</taxon>
        <taxon>Candidatus Acidulodesulfobacterales</taxon>
        <taxon>Candidatus Acididesulfobacter</taxon>
    </lineage>
</organism>
<feature type="domain" description="Glycosyltransferase 2-like" evidence="1">
    <location>
        <begin position="515"/>
        <end position="621"/>
    </location>
</feature>
<proteinExistence type="predicted"/>
<dbReference type="PANTHER" id="PTHR43179:SF7">
    <property type="entry name" value="RHAMNOSYLTRANSFERASE WBBL"/>
    <property type="match status" value="1"/>
</dbReference>
<dbReference type="CDD" id="cd04184">
    <property type="entry name" value="GT2_RfbC_Mx_like"/>
    <property type="match status" value="1"/>
</dbReference>
<sequence length="1468" mass="169013">MSMKPVNIANENEINELILHINEKLINEEIFEFFIVKNYLRLPSLEEKLFANNFLISALAEYHDYIKIIVRKLFDLTSISDSLSSLISDTDKDSKKTLSAGPNLNLCPNLNQNIVIDLDIKAQSLAFGNLKDFRLLTKILSLFPDSSLKKLTINDINFQLTYKNLEELFFESFRVISCGSSFYINYKEEIFSERLLKGYLEYAGFIDVYPASAPGEYEYGKIKISAKKESLSDLSKKPKKVLLNIESEKPENLIKYSVFIRDLHNKYNNWDLYLVSDEWKFYDENIYLKYCSDKLPPNEKFDYGVYLDDSENNFASDVDYPLKPLNSRKADVFFSRENFENVSMFLKSHGIRPDDLFCILDTAFICSNDSNGSVSNKSNVHDEDSIAGNNNYNSGSGKSCAISWTDRDISGNYAKDALEFFNRMLSVYFPYIYKIGFKILFLEDDFNILSLKDKALLMQLASYYAGGGFNYFLADSLSVSSNNISLDKINYKIPHNNAKDDSVGDAGDNNNYDVSIIIPVYNNFKYTKQCVFSIFRNHPLVNFEIIIVDNGSTDETREFFKSFQELENFKIISNKENLGFAKASNLGASLSKAPYILFLNNDTVVSKGAIDELYCSLTAEDAKSSGVAASGPLLLYPDRKIQSAGIMFERRLIPNVLSGVDVTGCKNSDAKNIIYLRNFNALTAACLLVKKDIFYDVGGFDENYINGYEDVDLCLKLREAGNKLIFNPKSIVFHFEKKTYGRNKYDIDNINRFHRKWKHKYKADDYIFAKMDNLLYMEQSESNDSTLPNKIIPLTVIKLTENKIDDLIAEKNYNEAIKLSDHLLTIDKYNIKNRKKNEEIKLEIIKTKNKKSESEKHINLLLEEKERMLFSYRTIINNIIKSNKDVKISLDQNEIYKIWIKYNEPSEIELERQTTFKFKYSPKISVIMPVYNTPEEYLRKAIESVINQTYQNWELCIADDASAKPYIKEILKYYQEQDKNGRIKIAYRTENGHISKASNSALSIATGDYIALLDHDDELAEFALFEVVKEINEHPDAKLLYSDEDKLYIDGSRFMPYFKSDWNPDLFLSQNFISHLGIYKKSVIDEINGFREGYEGSQDYDLALRFIEKIKYNEIRHIPRILYHWRMVEGSTAITTSSKSYAIIAARKAVQDHLDRLNIKAKVVEAPMILDYNRVIYDIAGNPLISLIIITHNGFQLVKDLIESIFEKTSYKNFEIILINRDSDELQTLEYLKLLKEHEKIKVFAYNKPFNYSKVVNLAVKYAGGEVLVVLNDDMKIINDDWLRELASNALRSEAGVVGAKLLYLDDTIQHAGVIIGSDREKNSIAVHSHQLINKDASGYFGRAQLLQNYSAVTGACMALRTDIYEKAGGMDENLAVAYNDVDFCLKVMQLGYYNVYTPYAMLYHYESRTRGYEDTEEKQVRFKKEKNYLKAKWGKLLEHDFAYNINLSFPDNLFSIKLPGELQGILN</sequence>
<dbReference type="PANTHER" id="PTHR43179">
    <property type="entry name" value="RHAMNOSYLTRANSFERASE WBBL"/>
    <property type="match status" value="1"/>
</dbReference>
<comment type="caution">
    <text evidence="2">The sequence shown here is derived from an EMBL/GenBank/DDBJ whole genome shotgun (WGS) entry which is preliminary data.</text>
</comment>